<keyword evidence="3" id="KW-1185">Reference proteome</keyword>
<feature type="region of interest" description="Disordered" evidence="1">
    <location>
        <begin position="54"/>
        <end position="95"/>
    </location>
</feature>
<reference evidence="3" key="2">
    <citation type="journal article" date="2017" name="Nat. Plants">
        <title>The Aegilops tauschii genome reveals multiple impacts of transposons.</title>
        <authorList>
            <person name="Zhao G."/>
            <person name="Zou C."/>
            <person name="Li K."/>
            <person name="Wang K."/>
            <person name="Li T."/>
            <person name="Gao L."/>
            <person name="Zhang X."/>
            <person name="Wang H."/>
            <person name="Yang Z."/>
            <person name="Liu X."/>
            <person name="Jiang W."/>
            <person name="Mao L."/>
            <person name="Kong X."/>
            <person name="Jiao Y."/>
            <person name="Jia J."/>
        </authorList>
    </citation>
    <scope>NUCLEOTIDE SEQUENCE [LARGE SCALE GENOMIC DNA]</scope>
    <source>
        <strain evidence="3">cv. AL8/78</strain>
    </source>
</reference>
<reference evidence="2" key="5">
    <citation type="journal article" date="2021" name="G3 (Bethesda)">
        <title>Aegilops tauschii genome assembly Aet v5.0 features greater sequence contiguity and improved annotation.</title>
        <authorList>
            <person name="Wang L."/>
            <person name="Zhu T."/>
            <person name="Rodriguez J.C."/>
            <person name="Deal K.R."/>
            <person name="Dubcovsky J."/>
            <person name="McGuire P.E."/>
            <person name="Lux T."/>
            <person name="Spannagl M."/>
            <person name="Mayer K.F.X."/>
            <person name="Baldrich P."/>
            <person name="Meyers B.C."/>
            <person name="Huo N."/>
            <person name="Gu Y.Q."/>
            <person name="Zhou H."/>
            <person name="Devos K.M."/>
            <person name="Bennetzen J.L."/>
            <person name="Unver T."/>
            <person name="Budak H."/>
            <person name="Gulick P.J."/>
            <person name="Galiba G."/>
            <person name="Kalapos B."/>
            <person name="Nelson D.R."/>
            <person name="Li P."/>
            <person name="You F.M."/>
            <person name="Luo M.C."/>
            <person name="Dvorak J."/>
        </authorList>
    </citation>
    <scope>NUCLEOTIDE SEQUENCE [LARGE SCALE GENOMIC DNA]</scope>
    <source>
        <strain evidence="2">cv. AL8/78</strain>
    </source>
</reference>
<dbReference type="EnsemblPlants" id="AET4Gv20099100.5">
    <property type="protein sequence ID" value="AET4Gv20099100.5"/>
    <property type="gene ID" value="AET4Gv20099100"/>
</dbReference>
<feature type="compositionally biased region" description="Basic residues" evidence="1">
    <location>
        <begin position="27"/>
        <end position="38"/>
    </location>
</feature>
<name>A0A453H7W0_AEGTS</name>
<evidence type="ECO:0000313" key="3">
    <source>
        <dbReference type="Proteomes" id="UP000015105"/>
    </source>
</evidence>
<reference evidence="3" key="1">
    <citation type="journal article" date="2014" name="Science">
        <title>Ancient hybridizations among the ancestral genomes of bread wheat.</title>
        <authorList>
            <consortium name="International Wheat Genome Sequencing Consortium,"/>
            <person name="Marcussen T."/>
            <person name="Sandve S.R."/>
            <person name="Heier L."/>
            <person name="Spannagl M."/>
            <person name="Pfeifer M."/>
            <person name="Jakobsen K.S."/>
            <person name="Wulff B.B."/>
            <person name="Steuernagel B."/>
            <person name="Mayer K.F."/>
            <person name="Olsen O.A."/>
        </authorList>
    </citation>
    <scope>NUCLEOTIDE SEQUENCE [LARGE SCALE GENOMIC DNA]</scope>
    <source>
        <strain evidence="3">cv. AL8/78</strain>
    </source>
</reference>
<proteinExistence type="predicted"/>
<feature type="compositionally biased region" description="Basic residues" evidence="1">
    <location>
        <begin position="72"/>
        <end position="83"/>
    </location>
</feature>
<sequence>TSLPSRLGCKKNTHHVSNLNHSAPSPSRHRTPPYSHRRHRRLSFLLCYRGRERTEPTTEVTGAENSGGMGRWRLRRRGRRRGGRPTSGKDPKGRVISATTRTDVAARLGELRDQILARRASFTNLAAQHSGCSSVHAAAT</sequence>
<organism evidence="2 3">
    <name type="scientific">Aegilops tauschii subsp. strangulata</name>
    <name type="common">Goatgrass</name>
    <dbReference type="NCBI Taxonomy" id="200361"/>
    <lineage>
        <taxon>Eukaryota</taxon>
        <taxon>Viridiplantae</taxon>
        <taxon>Streptophyta</taxon>
        <taxon>Embryophyta</taxon>
        <taxon>Tracheophyta</taxon>
        <taxon>Spermatophyta</taxon>
        <taxon>Magnoliopsida</taxon>
        <taxon>Liliopsida</taxon>
        <taxon>Poales</taxon>
        <taxon>Poaceae</taxon>
        <taxon>BOP clade</taxon>
        <taxon>Pooideae</taxon>
        <taxon>Triticodae</taxon>
        <taxon>Triticeae</taxon>
        <taxon>Triticinae</taxon>
        <taxon>Aegilops</taxon>
    </lineage>
</organism>
<protein>
    <submittedName>
        <fullName evidence="2">Uncharacterized protein</fullName>
    </submittedName>
</protein>
<feature type="compositionally biased region" description="Polar residues" evidence="1">
    <location>
        <begin position="15"/>
        <end position="25"/>
    </location>
</feature>
<accession>A0A453H7W0</accession>
<feature type="region of interest" description="Disordered" evidence="1">
    <location>
        <begin position="1"/>
        <end position="38"/>
    </location>
</feature>
<dbReference type="AlphaFoldDB" id="A0A453H7W0"/>
<dbReference type="Gramene" id="AET4Gv20099100.5">
    <property type="protein sequence ID" value="AET4Gv20099100.5"/>
    <property type="gene ID" value="AET4Gv20099100"/>
</dbReference>
<evidence type="ECO:0000313" key="2">
    <source>
        <dbReference type="EnsemblPlants" id="AET4Gv20099100.5"/>
    </source>
</evidence>
<dbReference type="STRING" id="200361.A0A453H7W0"/>
<dbReference type="Proteomes" id="UP000015105">
    <property type="component" value="Chromosome 4D"/>
</dbReference>
<evidence type="ECO:0000256" key="1">
    <source>
        <dbReference type="SAM" id="MobiDB-lite"/>
    </source>
</evidence>
<reference evidence="2" key="4">
    <citation type="submission" date="2019-03" db="UniProtKB">
        <authorList>
            <consortium name="EnsemblPlants"/>
        </authorList>
    </citation>
    <scope>IDENTIFICATION</scope>
</reference>
<reference evidence="2" key="3">
    <citation type="journal article" date="2017" name="Nature">
        <title>Genome sequence of the progenitor of the wheat D genome Aegilops tauschii.</title>
        <authorList>
            <person name="Luo M.C."/>
            <person name="Gu Y.Q."/>
            <person name="Puiu D."/>
            <person name="Wang H."/>
            <person name="Twardziok S.O."/>
            <person name="Deal K.R."/>
            <person name="Huo N."/>
            <person name="Zhu T."/>
            <person name="Wang L."/>
            <person name="Wang Y."/>
            <person name="McGuire P.E."/>
            <person name="Liu S."/>
            <person name="Long H."/>
            <person name="Ramasamy R.K."/>
            <person name="Rodriguez J.C."/>
            <person name="Van S.L."/>
            <person name="Yuan L."/>
            <person name="Wang Z."/>
            <person name="Xia Z."/>
            <person name="Xiao L."/>
            <person name="Anderson O.D."/>
            <person name="Ouyang S."/>
            <person name="Liang Y."/>
            <person name="Zimin A.V."/>
            <person name="Pertea G."/>
            <person name="Qi P."/>
            <person name="Bennetzen J.L."/>
            <person name="Dai X."/>
            <person name="Dawson M.W."/>
            <person name="Muller H.G."/>
            <person name="Kugler K."/>
            <person name="Rivarola-Duarte L."/>
            <person name="Spannagl M."/>
            <person name="Mayer K.F.X."/>
            <person name="Lu F.H."/>
            <person name="Bevan M.W."/>
            <person name="Leroy P."/>
            <person name="Li P."/>
            <person name="You F.M."/>
            <person name="Sun Q."/>
            <person name="Liu Z."/>
            <person name="Lyons E."/>
            <person name="Wicker T."/>
            <person name="Salzberg S.L."/>
            <person name="Devos K.M."/>
            <person name="Dvorak J."/>
        </authorList>
    </citation>
    <scope>NUCLEOTIDE SEQUENCE [LARGE SCALE GENOMIC DNA]</scope>
    <source>
        <strain evidence="2">cv. AL8/78</strain>
    </source>
</reference>